<dbReference type="RefSeq" id="WP_069460551.1">
    <property type="nucleotide sequence ID" value="NZ_LYBW01000062.1"/>
</dbReference>
<dbReference type="STRING" id="1752398.A8M32_22130"/>
<dbReference type="AlphaFoldDB" id="A0A1E3V7R7"/>
<dbReference type="OrthoDB" id="9810895at2"/>
<feature type="signal peptide" evidence="1">
    <location>
        <begin position="1"/>
        <end position="28"/>
    </location>
</feature>
<comment type="caution">
    <text evidence="2">The sequence shown here is derived from an EMBL/GenBank/DDBJ whole genome shotgun (WGS) entry which is preliminary data.</text>
</comment>
<evidence type="ECO:0000256" key="1">
    <source>
        <dbReference type="SAM" id="SignalP"/>
    </source>
</evidence>
<keyword evidence="1" id="KW-0732">Signal</keyword>
<protein>
    <submittedName>
        <fullName evidence="2">Uncharacterized protein</fullName>
    </submittedName>
</protein>
<reference evidence="3" key="1">
    <citation type="submission" date="2016-05" db="EMBL/GenBank/DDBJ databases">
        <authorList>
            <person name="Li Y."/>
        </authorList>
    </citation>
    <scope>NUCLEOTIDE SEQUENCE [LARGE SCALE GENOMIC DNA]</scope>
    <source>
        <strain evidence="3">YIC4027</strain>
    </source>
</reference>
<sequence length="104" mass="11058">MVRNVTRSLPHAALLALAATVYPVPAEAQGVVNCAERSQVIEFLARQYAEKQAAVGLINPRAVMELYAADSGTWTLIVTDVSGRSCVIFAGQSWDAKVPVGTKA</sequence>
<accession>A0A1E3V7R7</accession>
<feature type="chain" id="PRO_5009137994" evidence="1">
    <location>
        <begin position="29"/>
        <end position="104"/>
    </location>
</feature>
<organism evidence="2 3">
    <name type="scientific">Sinorhizobium alkalisoli</name>
    <dbReference type="NCBI Taxonomy" id="1752398"/>
    <lineage>
        <taxon>Bacteria</taxon>
        <taxon>Pseudomonadati</taxon>
        <taxon>Pseudomonadota</taxon>
        <taxon>Alphaproteobacteria</taxon>
        <taxon>Hyphomicrobiales</taxon>
        <taxon>Rhizobiaceae</taxon>
        <taxon>Sinorhizobium/Ensifer group</taxon>
        <taxon>Sinorhizobium</taxon>
    </lineage>
</organism>
<evidence type="ECO:0000313" key="3">
    <source>
        <dbReference type="Proteomes" id="UP000094342"/>
    </source>
</evidence>
<keyword evidence="3" id="KW-1185">Reference proteome</keyword>
<evidence type="ECO:0000313" key="2">
    <source>
        <dbReference type="EMBL" id="ODR89151.1"/>
    </source>
</evidence>
<proteinExistence type="predicted"/>
<dbReference type="Proteomes" id="UP000094342">
    <property type="component" value="Unassembled WGS sequence"/>
</dbReference>
<name>A0A1E3V7R7_9HYPH</name>
<gene>
    <name evidence="2" type="ORF">A8M32_22130</name>
</gene>
<dbReference type="EMBL" id="LYBW01000062">
    <property type="protein sequence ID" value="ODR89151.1"/>
    <property type="molecule type" value="Genomic_DNA"/>
</dbReference>